<dbReference type="CDD" id="cd04301">
    <property type="entry name" value="NAT_SF"/>
    <property type="match status" value="1"/>
</dbReference>
<evidence type="ECO:0000259" key="1">
    <source>
        <dbReference type="PROSITE" id="PS51186"/>
    </source>
</evidence>
<dbReference type="Gene3D" id="3.40.630.30">
    <property type="match status" value="1"/>
</dbReference>
<reference evidence="3" key="1">
    <citation type="journal article" date="2019" name="Int. J. Syst. Evol. Microbiol.">
        <title>The Global Catalogue of Microorganisms (GCM) 10K type strain sequencing project: providing services to taxonomists for standard genome sequencing and annotation.</title>
        <authorList>
            <consortium name="The Broad Institute Genomics Platform"/>
            <consortium name="The Broad Institute Genome Sequencing Center for Infectious Disease"/>
            <person name="Wu L."/>
            <person name="Ma J."/>
        </authorList>
    </citation>
    <scope>NUCLEOTIDE SEQUENCE [LARGE SCALE GENOMIC DNA]</scope>
    <source>
        <strain evidence="3">CCUG 54950</strain>
    </source>
</reference>
<comment type="caution">
    <text evidence="2">The sequence shown here is derived from an EMBL/GenBank/DDBJ whole genome shotgun (WGS) entry which is preliminary data.</text>
</comment>
<keyword evidence="3" id="KW-1185">Reference proteome</keyword>
<name>A0ABW4RP38_9BACL</name>
<proteinExistence type="predicted"/>
<accession>A0ABW4RP38</accession>
<gene>
    <name evidence="2" type="ORF">ACFSC9_18210</name>
</gene>
<dbReference type="Proteomes" id="UP001597233">
    <property type="component" value="Unassembled WGS sequence"/>
</dbReference>
<dbReference type="InterPro" id="IPR000182">
    <property type="entry name" value="GNAT_dom"/>
</dbReference>
<dbReference type="RefSeq" id="WP_347325084.1">
    <property type="nucleotide sequence ID" value="NZ_JBCGUH010000005.1"/>
</dbReference>
<evidence type="ECO:0000313" key="3">
    <source>
        <dbReference type="Proteomes" id="UP001597233"/>
    </source>
</evidence>
<dbReference type="Pfam" id="PF00583">
    <property type="entry name" value="Acetyltransf_1"/>
    <property type="match status" value="1"/>
</dbReference>
<dbReference type="InterPro" id="IPR016181">
    <property type="entry name" value="Acyl_CoA_acyltransferase"/>
</dbReference>
<sequence length="244" mass="26960">MTEPPSSRSIFTDQVYDYWQPSSDCPSSGTYRVIIDAKLPVTRSVMLLDPLGCGGFLSLVPAIAQRAGLEADSEIAASTLFEKLRLAGVELNGADYLFYVPLAEQKLLLVENFPATVRQLTPKDAAVFEAFVLTAPEVDLDEAFVELDHWLVFGYFVDERLVSVASMYVWNGTSFADLGIITLPQFRGRGFGRQTVRAIVAQALKQGLESQYRCQPDNISSARLAEASGFSLFAKWDVIKLDED</sequence>
<evidence type="ECO:0000313" key="2">
    <source>
        <dbReference type="EMBL" id="MFD1887434.1"/>
    </source>
</evidence>
<dbReference type="SUPFAM" id="SSF55729">
    <property type="entry name" value="Acyl-CoA N-acyltransferases (Nat)"/>
    <property type="match status" value="1"/>
</dbReference>
<organism evidence="2 3">
    <name type="scientific">Paenibacillus wenxiniae</name>
    <dbReference type="NCBI Taxonomy" id="1636843"/>
    <lineage>
        <taxon>Bacteria</taxon>
        <taxon>Bacillati</taxon>
        <taxon>Bacillota</taxon>
        <taxon>Bacilli</taxon>
        <taxon>Bacillales</taxon>
        <taxon>Paenibacillaceae</taxon>
        <taxon>Paenibacillus</taxon>
    </lineage>
</organism>
<feature type="domain" description="N-acetyltransferase" evidence="1">
    <location>
        <begin position="115"/>
        <end position="244"/>
    </location>
</feature>
<dbReference type="EMBL" id="JBHUEH010000023">
    <property type="protein sequence ID" value="MFD1887434.1"/>
    <property type="molecule type" value="Genomic_DNA"/>
</dbReference>
<dbReference type="PROSITE" id="PS51186">
    <property type="entry name" value="GNAT"/>
    <property type="match status" value="1"/>
</dbReference>
<protein>
    <submittedName>
        <fullName evidence="2">GNAT family N-acetyltransferase</fullName>
    </submittedName>
</protein>